<feature type="compositionally biased region" description="Acidic residues" evidence="1">
    <location>
        <begin position="37"/>
        <end position="81"/>
    </location>
</feature>
<dbReference type="EMBL" id="BMAT01009634">
    <property type="protein sequence ID" value="GFS10581.1"/>
    <property type="molecule type" value="Genomic_DNA"/>
</dbReference>
<evidence type="ECO:0000313" key="3">
    <source>
        <dbReference type="Proteomes" id="UP000762676"/>
    </source>
</evidence>
<sequence length="181" mass="19554">MKDFKVCCLASNVGRNGGGNDGDTSCVGCVNGFNKIDDDDDDNDDDDDDGNNDDDEDDDDVNDDDDNDDDGGFNDDEEEKNEIDGSVVDDTNIDGNENNDGDDKNVDGLSNHKRKDRGDIQGVVCKSTRDNLCCLAAAIDTGGIVWFALVKDDGFKDEGIFFSNFGVEIGEAKPDKTDAVW</sequence>
<keyword evidence="3" id="KW-1185">Reference proteome</keyword>
<comment type="caution">
    <text evidence="2">The sequence shown here is derived from an EMBL/GenBank/DDBJ whole genome shotgun (WGS) entry which is preliminary data.</text>
</comment>
<organism evidence="2 3">
    <name type="scientific">Elysia marginata</name>
    <dbReference type="NCBI Taxonomy" id="1093978"/>
    <lineage>
        <taxon>Eukaryota</taxon>
        <taxon>Metazoa</taxon>
        <taxon>Spiralia</taxon>
        <taxon>Lophotrochozoa</taxon>
        <taxon>Mollusca</taxon>
        <taxon>Gastropoda</taxon>
        <taxon>Heterobranchia</taxon>
        <taxon>Euthyneura</taxon>
        <taxon>Panpulmonata</taxon>
        <taxon>Sacoglossa</taxon>
        <taxon>Placobranchoidea</taxon>
        <taxon>Plakobranchidae</taxon>
        <taxon>Elysia</taxon>
    </lineage>
</organism>
<evidence type="ECO:0000313" key="2">
    <source>
        <dbReference type="EMBL" id="GFS10581.1"/>
    </source>
</evidence>
<evidence type="ECO:0000256" key="1">
    <source>
        <dbReference type="SAM" id="MobiDB-lite"/>
    </source>
</evidence>
<feature type="region of interest" description="Disordered" evidence="1">
    <location>
        <begin position="34"/>
        <end position="113"/>
    </location>
</feature>
<dbReference type="AlphaFoldDB" id="A0AAV4IPX3"/>
<accession>A0AAV4IPX3</accession>
<feature type="compositionally biased region" description="Low complexity" evidence="1">
    <location>
        <begin position="89"/>
        <end position="98"/>
    </location>
</feature>
<proteinExistence type="predicted"/>
<gene>
    <name evidence="2" type="ORF">ElyMa_004812800</name>
</gene>
<protein>
    <submittedName>
        <fullName evidence="2">Uncharacterized protein</fullName>
    </submittedName>
</protein>
<reference evidence="2 3" key="1">
    <citation type="journal article" date="2021" name="Elife">
        <title>Chloroplast acquisition without the gene transfer in kleptoplastic sea slugs, Plakobranchus ocellatus.</title>
        <authorList>
            <person name="Maeda T."/>
            <person name="Takahashi S."/>
            <person name="Yoshida T."/>
            <person name="Shimamura S."/>
            <person name="Takaki Y."/>
            <person name="Nagai Y."/>
            <person name="Toyoda A."/>
            <person name="Suzuki Y."/>
            <person name="Arimoto A."/>
            <person name="Ishii H."/>
            <person name="Satoh N."/>
            <person name="Nishiyama T."/>
            <person name="Hasebe M."/>
            <person name="Maruyama T."/>
            <person name="Minagawa J."/>
            <person name="Obokata J."/>
            <person name="Shigenobu S."/>
        </authorList>
    </citation>
    <scope>NUCLEOTIDE SEQUENCE [LARGE SCALE GENOMIC DNA]</scope>
</reference>
<name>A0AAV4IPX3_9GAST</name>
<dbReference type="Proteomes" id="UP000762676">
    <property type="component" value="Unassembled WGS sequence"/>
</dbReference>